<feature type="region of interest" description="Disordered" evidence="1">
    <location>
        <begin position="272"/>
        <end position="314"/>
    </location>
</feature>
<evidence type="ECO:0000313" key="3">
    <source>
        <dbReference type="Proteomes" id="UP000620124"/>
    </source>
</evidence>
<comment type="caution">
    <text evidence="2">The sequence shown here is derived from an EMBL/GenBank/DDBJ whole genome shotgun (WGS) entry which is preliminary data.</text>
</comment>
<evidence type="ECO:0000256" key="1">
    <source>
        <dbReference type="SAM" id="MobiDB-lite"/>
    </source>
</evidence>
<dbReference type="Proteomes" id="UP000620124">
    <property type="component" value="Unassembled WGS sequence"/>
</dbReference>
<dbReference type="AlphaFoldDB" id="A0A8H6YQX3"/>
<protein>
    <submittedName>
        <fullName evidence="2">Uncharacterized protein</fullName>
    </submittedName>
</protein>
<feature type="compositionally biased region" description="Low complexity" evidence="1">
    <location>
        <begin position="240"/>
        <end position="259"/>
    </location>
</feature>
<feature type="compositionally biased region" description="Pro residues" evidence="1">
    <location>
        <begin position="304"/>
        <end position="314"/>
    </location>
</feature>
<accession>A0A8H6YQX3</accession>
<feature type="compositionally biased region" description="Pro residues" evidence="1">
    <location>
        <begin position="87"/>
        <end position="102"/>
    </location>
</feature>
<feature type="region of interest" description="Disordered" evidence="1">
    <location>
        <begin position="224"/>
        <end position="259"/>
    </location>
</feature>
<feature type="compositionally biased region" description="Low complexity" evidence="1">
    <location>
        <begin position="164"/>
        <end position="174"/>
    </location>
</feature>
<gene>
    <name evidence="2" type="ORF">MVEN_00578100</name>
</gene>
<name>A0A8H6YQX3_9AGAR</name>
<feature type="compositionally biased region" description="Low complexity" evidence="1">
    <location>
        <begin position="57"/>
        <end position="70"/>
    </location>
</feature>
<evidence type="ECO:0000313" key="2">
    <source>
        <dbReference type="EMBL" id="KAF7362315.1"/>
    </source>
</evidence>
<feature type="region of interest" description="Disordered" evidence="1">
    <location>
        <begin position="1"/>
        <end position="183"/>
    </location>
</feature>
<proteinExistence type="predicted"/>
<sequence length="314" mass="34232">MSFPNRDHVERGNESHNSTGTNTGTRAGASNENTGRSGFIQHAANPHYLAQPNSQYPNPRQQAPVQPPRVLNNQNSGRPPHFTPNCDPRPPPLQRQPPPNVNDPPLQQRGYGPPGPARHEFPRDNPPPAQQMPIPMPGPPNAQPCLPRQYSDGLDSSTEEEETSPWSSLPSSMSQFPPNPANPPAWSANSNYNGEEFYNVQRDMHQYNDNTAVAINGPYNRRRVVRSGGASNTDRGGFTQNPSNPQYQGQPNPQYWGPNADAELSVQIRHLTVAGNQPSAPPMHPSYSDPLPANEYLHGGGGPPWGPCPASSPE</sequence>
<feature type="compositionally biased region" description="Pro residues" evidence="1">
    <location>
        <begin position="124"/>
        <end position="142"/>
    </location>
</feature>
<organism evidence="2 3">
    <name type="scientific">Mycena venus</name>
    <dbReference type="NCBI Taxonomy" id="2733690"/>
    <lineage>
        <taxon>Eukaryota</taxon>
        <taxon>Fungi</taxon>
        <taxon>Dikarya</taxon>
        <taxon>Basidiomycota</taxon>
        <taxon>Agaricomycotina</taxon>
        <taxon>Agaricomycetes</taxon>
        <taxon>Agaricomycetidae</taxon>
        <taxon>Agaricales</taxon>
        <taxon>Marasmiineae</taxon>
        <taxon>Mycenaceae</taxon>
        <taxon>Mycena</taxon>
    </lineage>
</organism>
<feature type="compositionally biased region" description="Basic and acidic residues" evidence="1">
    <location>
        <begin position="1"/>
        <end position="14"/>
    </location>
</feature>
<dbReference type="EMBL" id="JACAZI010000004">
    <property type="protein sequence ID" value="KAF7362315.1"/>
    <property type="molecule type" value="Genomic_DNA"/>
</dbReference>
<feature type="compositionally biased region" description="Polar residues" evidence="1">
    <location>
        <begin position="15"/>
        <end position="36"/>
    </location>
</feature>
<keyword evidence="3" id="KW-1185">Reference proteome</keyword>
<reference evidence="2" key="1">
    <citation type="submission" date="2020-05" db="EMBL/GenBank/DDBJ databases">
        <title>Mycena genomes resolve the evolution of fungal bioluminescence.</title>
        <authorList>
            <person name="Tsai I.J."/>
        </authorList>
    </citation>
    <scope>NUCLEOTIDE SEQUENCE</scope>
    <source>
        <strain evidence="2">CCC161011</strain>
    </source>
</reference>